<proteinExistence type="inferred from homology"/>
<organism evidence="10 11">
    <name type="scientific">Christensenella minuta</name>
    <dbReference type="NCBI Taxonomy" id="626937"/>
    <lineage>
        <taxon>Bacteria</taxon>
        <taxon>Bacillati</taxon>
        <taxon>Bacillota</taxon>
        <taxon>Clostridia</taxon>
        <taxon>Christensenellales</taxon>
        <taxon>Christensenellaceae</taxon>
        <taxon>Christensenella</taxon>
    </lineage>
</organism>
<dbReference type="GO" id="GO:0005509">
    <property type="term" value="F:calcium ion binding"/>
    <property type="evidence" value="ECO:0007669"/>
    <property type="project" value="InterPro"/>
</dbReference>
<sequence length="502" mass="56412">MYFADLLFITYGNQAETRGGGNMAQNGTMMQYFEWYLPPGMLWNKMKDEAQVLAQSGITALWIPPAYKGSAGVNDVGYGVYDIYDLGEFGQKGTVATKYGTKDELLAAIRALHGAGIAVYADVVLDHMMGADGVELVNASEVNPGNRNEEEGGPQQIAAWTHFYFPGRNKVYSDFEWHWYHFTGIDWDQKAKETAVFKFEGKEWDEEVDAENGNFDYLMGADLDLDHFDVITELTRWGKWFIETTDIDGFRFDAVKHMKFSFYQNWLDSMRRDAKEELFSVGEYWNADIGALKNYIDTTKGALSLFDVPLHYRFVDAANSGGAFDMRTIFDGTLTQDNPTRSVTFVDNHDTQPGQALESWVPDWFKPLAYALILLRQDGYPCVFYGDYYGIGQSNIAPKKQALDCLLAARRDHAYGKQNDYFDHPDIIGWTREGDEEHPDGLAAVVTNGGGGTKHMYAGRAHAGETWYDCTGNRTEEVTVGEDGNGDFPVNGGSVSVWVKKE</sequence>
<dbReference type="Gene3D" id="2.60.40.1180">
    <property type="entry name" value="Golgi alpha-mannosidase II"/>
    <property type="match status" value="1"/>
</dbReference>
<keyword evidence="3 8" id="KW-0479">Metal-binding</keyword>
<dbReference type="EMBL" id="LSZW01000067">
    <property type="protein sequence ID" value="KXK64097.1"/>
    <property type="molecule type" value="Genomic_DNA"/>
</dbReference>
<dbReference type="InterPro" id="IPR013776">
    <property type="entry name" value="A-amylase_thermo"/>
</dbReference>
<evidence type="ECO:0000313" key="11">
    <source>
        <dbReference type="Proteomes" id="UP000070366"/>
    </source>
</evidence>
<dbReference type="SUPFAM" id="SSF51445">
    <property type="entry name" value="(Trans)glycosidases"/>
    <property type="match status" value="1"/>
</dbReference>
<dbReference type="InterPro" id="IPR015237">
    <property type="entry name" value="Alpha-amylase_C_pro"/>
</dbReference>
<dbReference type="PANTHER" id="PTHR43447">
    <property type="entry name" value="ALPHA-AMYLASE"/>
    <property type="match status" value="1"/>
</dbReference>
<feature type="binding site" evidence="8">
    <location>
        <position position="205"/>
    </location>
    <ligand>
        <name>Ca(2+)</name>
        <dbReference type="ChEBI" id="CHEBI:29108"/>
        <label>2</label>
    </ligand>
</feature>
<dbReference type="Gene3D" id="3.20.20.80">
    <property type="entry name" value="Glycosidases"/>
    <property type="match status" value="1"/>
</dbReference>
<dbReference type="NCBIfam" id="NF006968">
    <property type="entry name" value="PRK09441.1-1"/>
    <property type="match status" value="1"/>
</dbReference>
<dbReference type="STRING" id="626937.HMPREF3293_03145"/>
<feature type="binding site" evidence="8">
    <location>
        <position position="222"/>
    </location>
    <ligand>
        <name>Ca(2+)</name>
        <dbReference type="ChEBI" id="CHEBI:29108"/>
        <label>1</label>
    </ligand>
</feature>
<evidence type="ECO:0000259" key="9">
    <source>
        <dbReference type="SMART" id="SM00642"/>
    </source>
</evidence>
<comment type="similarity">
    <text evidence="2">Belongs to the glycosyl hydrolase 13 family.</text>
</comment>
<feature type="binding site" evidence="8">
    <location>
        <position position="257"/>
    </location>
    <ligand>
        <name>Ca(2+)</name>
        <dbReference type="ChEBI" id="CHEBI:29108"/>
        <label>1</label>
    </ligand>
</feature>
<name>A0A136Q0C7_9FIRM</name>
<feature type="binding site" evidence="8">
    <location>
        <position position="224"/>
    </location>
    <ligand>
        <name>Ca(2+)</name>
        <dbReference type="ChEBI" id="CHEBI:29108"/>
        <label>2</label>
    </ligand>
</feature>
<reference evidence="10 11" key="1">
    <citation type="submission" date="2016-02" db="EMBL/GenBank/DDBJ databases">
        <authorList>
            <person name="Wen L."/>
            <person name="He K."/>
            <person name="Yang H."/>
        </authorList>
    </citation>
    <scope>NUCLEOTIDE SEQUENCE [LARGE SCALE GENOMIC DNA]</scope>
    <source>
        <strain evidence="10 11">DSM 22607</strain>
    </source>
</reference>
<evidence type="ECO:0000256" key="8">
    <source>
        <dbReference type="PIRSR" id="PIRSR001021-2"/>
    </source>
</evidence>
<evidence type="ECO:0000256" key="7">
    <source>
        <dbReference type="PIRSR" id="PIRSR001021-1"/>
    </source>
</evidence>
<evidence type="ECO:0000256" key="1">
    <source>
        <dbReference type="ARBA" id="ARBA00001913"/>
    </source>
</evidence>
<feature type="active site" description="Proton donor" evidence="7">
    <location>
        <position position="283"/>
    </location>
</feature>
<comment type="cofactor">
    <cofactor evidence="1">
        <name>Ca(2+)</name>
        <dbReference type="ChEBI" id="CHEBI:29108"/>
    </cofactor>
</comment>
<keyword evidence="8" id="KW-0106">Calcium</keyword>
<dbReference type="GO" id="GO:0004553">
    <property type="term" value="F:hydrolase activity, hydrolyzing O-glycosyl compounds"/>
    <property type="evidence" value="ECO:0007669"/>
    <property type="project" value="InterPro"/>
</dbReference>
<dbReference type="SMART" id="SM00642">
    <property type="entry name" value="Aamy"/>
    <property type="match status" value="1"/>
</dbReference>
<dbReference type="PATRIC" id="fig|626937.4.peg.3096"/>
<feature type="binding site" evidence="8">
    <location>
        <position position="426"/>
    </location>
    <ligand>
        <name>Ca(2+)</name>
        <dbReference type="ChEBI" id="CHEBI:29108"/>
        <label>3</label>
    </ligand>
</feature>
<feature type="domain" description="Glycosyl hydrolase family 13 catalytic" evidence="9">
    <location>
        <begin position="27"/>
        <end position="410"/>
    </location>
</feature>
<feature type="binding site" evidence="8">
    <location>
        <position position="126"/>
    </location>
    <ligand>
        <name>Ca(2+)</name>
        <dbReference type="ChEBI" id="CHEBI:29108"/>
        <label>1</label>
    </ligand>
</feature>
<dbReference type="CDD" id="cd11318">
    <property type="entry name" value="AmyAc_bac_fung_AmyA"/>
    <property type="match status" value="1"/>
</dbReference>
<accession>A0A136Q0C7</accession>
<comment type="caution">
    <text evidence="10">The sequence shown here is derived from an EMBL/GenBank/DDBJ whole genome shotgun (WGS) entry which is preliminary data.</text>
</comment>
<keyword evidence="6" id="KW-0326">Glycosidase</keyword>
<dbReference type="Proteomes" id="UP000070366">
    <property type="component" value="Unassembled WGS sequence"/>
</dbReference>
<dbReference type="PIRSF" id="PIRSF001021">
    <property type="entry name" value="Alph-amls_thrmst"/>
    <property type="match status" value="1"/>
</dbReference>
<dbReference type="InterPro" id="IPR013780">
    <property type="entry name" value="Glyco_hydro_b"/>
</dbReference>
<feature type="binding site" evidence="8">
    <location>
        <position position="322"/>
    </location>
    <ligand>
        <name>Ca(2+)</name>
        <dbReference type="ChEBI" id="CHEBI:29108"/>
        <label>3</label>
    </ligand>
</feature>
<dbReference type="Gene3D" id="2.40.30.140">
    <property type="match status" value="1"/>
</dbReference>
<feature type="binding site" evidence="8">
    <location>
        <position position="216"/>
    </location>
    <ligand>
        <name>Ca(2+)</name>
        <dbReference type="ChEBI" id="CHEBI:29108"/>
        <label>1</label>
    </ligand>
</feature>
<evidence type="ECO:0000256" key="2">
    <source>
        <dbReference type="ARBA" id="ARBA00008061"/>
    </source>
</evidence>
<dbReference type="InterPro" id="IPR006047">
    <property type="entry name" value="GH13_cat_dom"/>
</dbReference>
<keyword evidence="4" id="KW-0378">Hydrolase</keyword>
<dbReference type="AlphaFoldDB" id="A0A136Q0C7"/>
<evidence type="ECO:0000256" key="6">
    <source>
        <dbReference type="ARBA" id="ARBA00023295"/>
    </source>
</evidence>
<dbReference type="InterPro" id="IPR017853">
    <property type="entry name" value="GH"/>
</dbReference>
<dbReference type="Pfam" id="PF00128">
    <property type="entry name" value="Alpha-amylase"/>
    <property type="match status" value="1"/>
</dbReference>
<protein>
    <submittedName>
        <fullName evidence="10">Cytoplasmic alpha-amylase</fullName>
    </submittedName>
</protein>
<dbReference type="Pfam" id="PF09154">
    <property type="entry name" value="Alpha-amy_C_pro"/>
    <property type="match status" value="1"/>
</dbReference>
<keyword evidence="11" id="KW-1185">Reference proteome</keyword>
<dbReference type="SUPFAM" id="SSF51011">
    <property type="entry name" value="Glycosyl hydrolase domain"/>
    <property type="match status" value="1"/>
</dbReference>
<dbReference type="GO" id="GO:0005975">
    <property type="term" value="P:carbohydrate metabolic process"/>
    <property type="evidence" value="ECO:0007669"/>
    <property type="project" value="InterPro"/>
</dbReference>
<evidence type="ECO:0000313" key="10">
    <source>
        <dbReference type="EMBL" id="KXK64097.1"/>
    </source>
</evidence>
<evidence type="ECO:0000256" key="4">
    <source>
        <dbReference type="ARBA" id="ARBA00022801"/>
    </source>
</evidence>
<keyword evidence="5" id="KW-0119">Carbohydrate metabolism</keyword>
<gene>
    <name evidence="10" type="ORF">HMPREF3293_03145</name>
</gene>
<evidence type="ECO:0000256" key="3">
    <source>
        <dbReference type="ARBA" id="ARBA00022723"/>
    </source>
</evidence>
<feature type="active site" description="Nucleophile" evidence="7">
    <location>
        <position position="253"/>
    </location>
</feature>
<dbReference type="NCBIfam" id="NF006969">
    <property type="entry name" value="PRK09441.1-2"/>
    <property type="match status" value="1"/>
</dbReference>
<evidence type="ECO:0000256" key="5">
    <source>
        <dbReference type="ARBA" id="ARBA00023277"/>
    </source>
</evidence>